<dbReference type="SUPFAM" id="SSF53098">
    <property type="entry name" value="Ribonuclease H-like"/>
    <property type="match status" value="1"/>
</dbReference>
<dbReference type="Pfam" id="PF17917">
    <property type="entry name" value="RT_RNaseH"/>
    <property type="match status" value="1"/>
</dbReference>
<dbReference type="GO" id="GO:0003964">
    <property type="term" value="F:RNA-directed DNA polymerase activity"/>
    <property type="evidence" value="ECO:0007669"/>
    <property type="project" value="UniProtKB-KW"/>
</dbReference>
<dbReference type="Gene3D" id="3.30.70.270">
    <property type="match status" value="2"/>
</dbReference>
<dbReference type="AlphaFoldDB" id="A0A6L2N7G1"/>
<dbReference type="Gene3D" id="3.30.420.10">
    <property type="entry name" value="Ribonuclease H-like superfamily/Ribonuclease H"/>
    <property type="match status" value="1"/>
</dbReference>
<keyword evidence="7" id="KW-0863">Zinc-finger</keyword>
<dbReference type="InterPro" id="IPR005162">
    <property type="entry name" value="Retrotrans_gag_dom"/>
</dbReference>
<dbReference type="InterPro" id="IPR036397">
    <property type="entry name" value="RNaseH_sf"/>
</dbReference>
<dbReference type="GO" id="GO:0004519">
    <property type="term" value="F:endonuclease activity"/>
    <property type="evidence" value="ECO:0007669"/>
    <property type="project" value="UniProtKB-KW"/>
</dbReference>
<dbReference type="InterPro" id="IPR012337">
    <property type="entry name" value="RNaseH-like_sf"/>
</dbReference>
<dbReference type="CDD" id="cd09274">
    <property type="entry name" value="RNase_HI_RT_Ty3"/>
    <property type="match status" value="1"/>
</dbReference>
<sequence length="1093" mass="127292">MSGCRDDQKVKYMVGSFVGKALTWWNSQTHTRGREADLGMSWEDFKTLTKEEFCPSNEMQKLETELWNQAMVRVGHAAYTDRFHELARLVPYLIAGTLTDEAIRNGSIKKNLKKRRNGGEPEPSVAVNGGQGLRNNGNLAHGSAFVLGVEEACQDPNIRTGMFTLNNHYATTLFDSGVYYSFVSTTFIPLQGIKPSDLGFCYEIKIASGHLLEINKVLRVLGERLEEKARHLMSAKAKEQKQEEIFVVRDFLETRLEHEVHLGLILELLNEEKLYDKFSKCEFWLREVQFLGHVINEDGIDVDRSKIEAVKNREAFRTPSEVCSFIGLAGYYRRFIKNFYKIAKSLTILTQKKVRYASRRLKIHEKNYTIHNLELGTVVFTLKIWRHYLYGTKSVIYTDHKSLQHIFSQKELNMRQHRCIELFCDYDYEVRYHPGKANVVVDAEEVSDKSTRLQKGLDKMIKCRDDGALYYMDRIWVCLKGGLRTLIIDESYKSMYSIHPGADKMNYDLRDMYWWSRMKKVIVVYVSRYLTCLKVNAKYQRLSGLLQQPEITEWKWERIAMDFITKLPRTSSRHDIIWVIMNRLTKFSHFLPMHEDYKMDRLARLYLNKISMQEAFETKLDLSTTYHPQIDGQSERTIQTLDDMLRACVLDFEGKVREGQLIGPELVQETTEKIPQIKDRLKADSPAEEVETEPNVWDDGSEDVNPFGEGKPRYCDRRYHLRRNDHAVVRDDPIRIMGLEIKIPEFIGKVHPDDFINRLSTVERVFDVRDIPDKLKVKLMAIKLRQHASLWRDHVNNRQRIEGKSKVMTWEKMTKLLKAKFLPKNHHQEAFLDYHNLSQRNMMVEEVINKFDKLCMRSLKVKKQIKAKSKGTTSRFTPPTRTAPPTTPKATTPTSLAACNTRKHVNNAPRCYKCSGLGHYARNCLNLKILAFIPDDADPIYDIDAEPKLDKPGNELVYPDRGEALVIQRVLNVDVSKFVDDSLWLRNNIFRTKCTSKGKICDMIIDGGSCENVVSTYMVEKLGMKIEDYPKSYQLTWFKKWNTVKVSKRCLVQFSIGKNYKDELWCEVIPLDVAHIQLGHPWQFYRKTKHKGF</sequence>
<dbReference type="EMBL" id="BKCJ010008081">
    <property type="protein sequence ID" value="GEU80454.1"/>
    <property type="molecule type" value="Genomic_DNA"/>
</dbReference>
<keyword evidence="7" id="KW-0862">Zinc</keyword>
<name>A0A6L2N7G1_TANCI</name>
<evidence type="ECO:0000256" key="2">
    <source>
        <dbReference type="ARBA" id="ARBA00022695"/>
    </source>
</evidence>
<keyword evidence="5" id="KW-0378">Hydrolase</keyword>
<comment type="caution">
    <text evidence="10">The sequence shown here is derived from an EMBL/GenBank/DDBJ whole genome shotgun (WGS) entry which is preliminary data.</text>
</comment>
<evidence type="ECO:0000256" key="7">
    <source>
        <dbReference type="PROSITE-ProRule" id="PRU00047"/>
    </source>
</evidence>
<dbReference type="CDD" id="cd00303">
    <property type="entry name" value="retropepsin_like"/>
    <property type="match status" value="1"/>
</dbReference>
<dbReference type="Pfam" id="PF08284">
    <property type="entry name" value="RVP_2"/>
    <property type="match status" value="1"/>
</dbReference>
<dbReference type="InterPro" id="IPR041588">
    <property type="entry name" value="Integrase_H2C2"/>
</dbReference>
<dbReference type="Gene3D" id="1.10.340.70">
    <property type="match status" value="1"/>
</dbReference>
<gene>
    <name evidence="10" type="ORF">Tci_052432</name>
</gene>
<evidence type="ECO:0000256" key="8">
    <source>
        <dbReference type="SAM" id="MobiDB-lite"/>
    </source>
</evidence>
<dbReference type="PANTHER" id="PTHR35046">
    <property type="entry name" value="ZINC KNUCKLE (CCHC-TYPE) FAMILY PROTEIN"/>
    <property type="match status" value="1"/>
</dbReference>
<dbReference type="Pfam" id="PF17921">
    <property type="entry name" value="Integrase_H2C2"/>
    <property type="match status" value="1"/>
</dbReference>
<reference evidence="10" key="1">
    <citation type="journal article" date="2019" name="Sci. Rep.">
        <title>Draft genome of Tanacetum cinerariifolium, the natural source of mosquito coil.</title>
        <authorList>
            <person name="Yamashiro T."/>
            <person name="Shiraishi A."/>
            <person name="Satake H."/>
            <person name="Nakayama K."/>
        </authorList>
    </citation>
    <scope>NUCLEOTIDE SEQUENCE</scope>
</reference>
<accession>A0A6L2N7G1</accession>
<evidence type="ECO:0000256" key="5">
    <source>
        <dbReference type="ARBA" id="ARBA00022801"/>
    </source>
</evidence>
<dbReference type="SMART" id="SM00343">
    <property type="entry name" value="ZnF_C2HC"/>
    <property type="match status" value="1"/>
</dbReference>
<feature type="region of interest" description="Disordered" evidence="8">
    <location>
        <begin position="112"/>
        <end position="133"/>
    </location>
</feature>
<keyword evidence="4" id="KW-0255">Endonuclease</keyword>
<dbReference type="InterPro" id="IPR043128">
    <property type="entry name" value="Rev_trsase/Diguanyl_cyclase"/>
</dbReference>
<keyword evidence="3" id="KW-0540">Nuclease</keyword>
<dbReference type="GO" id="GO:0008270">
    <property type="term" value="F:zinc ion binding"/>
    <property type="evidence" value="ECO:0007669"/>
    <property type="project" value="UniProtKB-KW"/>
</dbReference>
<dbReference type="SUPFAM" id="SSF56672">
    <property type="entry name" value="DNA/RNA polymerases"/>
    <property type="match status" value="1"/>
</dbReference>
<evidence type="ECO:0000256" key="4">
    <source>
        <dbReference type="ARBA" id="ARBA00022759"/>
    </source>
</evidence>
<evidence type="ECO:0000313" key="10">
    <source>
        <dbReference type="EMBL" id="GEU80454.1"/>
    </source>
</evidence>
<evidence type="ECO:0000256" key="3">
    <source>
        <dbReference type="ARBA" id="ARBA00022722"/>
    </source>
</evidence>
<protein>
    <submittedName>
        <fullName evidence="10">Putative reverse transcriptase domain-containing protein</fullName>
    </submittedName>
</protein>
<dbReference type="GO" id="GO:0003676">
    <property type="term" value="F:nucleic acid binding"/>
    <property type="evidence" value="ECO:0007669"/>
    <property type="project" value="InterPro"/>
</dbReference>
<keyword evidence="6 10" id="KW-0695">RNA-directed DNA polymerase</keyword>
<evidence type="ECO:0000256" key="1">
    <source>
        <dbReference type="ARBA" id="ARBA00022679"/>
    </source>
</evidence>
<dbReference type="PROSITE" id="PS50158">
    <property type="entry name" value="ZF_CCHC"/>
    <property type="match status" value="1"/>
</dbReference>
<proteinExistence type="predicted"/>
<evidence type="ECO:0000256" key="6">
    <source>
        <dbReference type="ARBA" id="ARBA00022918"/>
    </source>
</evidence>
<feature type="domain" description="CCHC-type" evidence="9">
    <location>
        <begin position="910"/>
        <end position="924"/>
    </location>
</feature>
<feature type="region of interest" description="Disordered" evidence="8">
    <location>
        <begin position="867"/>
        <end position="894"/>
    </location>
</feature>
<keyword evidence="2" id="KW-0548">Nucleotidyltransferase</keyword>
<dbReference type="PANTHER" id="PTHR35046:SF23">
    <property type="entry name" value="NUCLEOTIDYLTRANSFERASE, RIBONUCLEASE H"/>
    <property type="match status" value="1"/>
</dbReference>
<feature type="region of interest" description="Disordered" evidence="8">
    <location>
        <begin position="681"/>
        <end position="704"/>
    </location>
</feature>
<dbReference type="Pfam" id="PF03732">
    <property type="entry name" value="Retrotrans_gag"/>
    <property type="match status" value="2"/>
</dbReference>
<organism evidence="10">
    <name type="scientific">Tanacetum cinerariifolium</name>
    <name type="common">Dalmatian daisy</name>
    <name type="synonym">Chrysanthemum cinerariifolium</name>
    <dbReference type="NCBI Taxonomy" id="118510"/>
    <lineage>
        <taxon>Eukaryota</taxon>
        <taxon>Viridiplantae</taxon>
        <taxon>Streptophyta</taxon>
        <taxon>Embryophyta</taxon>
        <taxon>Tracheophyta</taxon>
        <taxon>Spermatophyta</taxon>
        <taxon>Magnoliopsida</taxon>
        <taxon>eudicotyledons</taxon>
        <taxon>Gunneridae</taxon>
        <taxon>Pentapetalae</taxon>
        <taxon>asterids</taxon>
        <taxon>campanulids</taxon>
        <taxon>Asterales</taxon>
        <taxon>Asteraceae</taxon>
        <taxon>Asteroideae</taxon>
        <taxon>Anthemideae</taxon>
        <taxon>Anthemidinae</taxon>
        <taxon>Tanacetum</taxon>
    </lineage>
</organism>
<keyword evidence="7" id="KW-0479">Metal-binding</keyword>
<dbReference type="InterPro" id="IPR001878">
    <property type="entry name" value="Znf_CCHC"/>
</dbReference>
<dbReference type="InterPro" id="IPR043502">
    <property type="entry name" value="DNA/RNA_pol_sf"/>
</dbReference>
<dbReference type="InterPro" id="IPR041373">
    <property type="entry name" value="RT_RNaseH"/>
</dbReference>
<dbReference type="GO" id="GO:0016787">
    <property type="term" value="F:hydrolase activity"/>
    <property type="evidence" value="ECO:0007669"/>
    <property type="project" value="UniProtKB-KW"/>
</dbReference>
<evidence type="ECO:0000259" key="9">
    <source>
        <dbReference type="PROSITE" id="PS50158"/>
    </source>
</evidence>
<keyword evidence="1" id="KW-0808">Transferase</keyword>